<organism evidence="1 2">
    <name type="scientific">Trichonephila clavipes</name>
    <name type="common">Golden silk orbweaver</name>
    <name type="synonym">Nephila clavipes</name>
    <dbReference type="NCBI Taxonomy" id="2585209"/>
    <lineage>
        <taxon>Eukaryota</taxon>
        <taxon>Metazoa</taxon>
        <taxon>Ecdysozoa</taxon>
        <taxon>Arthropoda</taxon>
        <taxon>Chelicerata</taxon>
        <taxon>Arachnida</taxon>
        <taxon>Araneae</taxon>
        <taxon>Araneomorphae</taxon>
        <taxon>Entelegynae</taxon>
        <taxon>Araneoidea</taxon>
        <taxon>Nephilidae</taxon>
        <taxon>Trichonephila</taxon>
    </lineage>
</organism>
<name>A0A8X6RQ84_TRICX</name>
<dbReference type="AlphaFoldDB" id="A0A8X6RQ84"/>
<reference evidence="1" key="1">
    <citation type="submission" date="2020-08" db="EMBL/GenBank/DDBJ databases">
        <title>Multicomponent nature underlies the extraordinary mechanical properties of spider dragline silk.</title>
        <authorList>
            <person name="Kono N."/>
            <person name="Nakamura H."/>
            <person name="Mori M."/>
            <person name="Yoshida Y."/>
            <person name="Ohtoshi R."/>
            <person name="Malay A.D."/>
            <person name="Moran D.A.P."/>
            <person name="Tomita M."/>
            <person name="Numata K."/>
            <person name="Arakawa K."/>
        </authorList>
    </citation>
    <scope>NUCLEOTIDE SEQUENCE</scope>
</reference>
<dbReference type="EMBL" id="BMAU01021203">
    <property type="protein sequence ID" value="GFX98555.1"/>
    <property type="molecule type" value="Genomic_DNA"/>
</dbReference>
<evidence type="ECO:0000313" key="1">
    <source>
        <dbReference type="EMBL" id="GFX98555.1"/>
    </source>
</evidence>
<keyword evidence="2" id="KW-1185">Reference proteome</keyword>
<gene>
    <name evidence="1" type="ORF">TNCV_1501331</name>
</gene>
<comment type="caution">
    <text evidence="1">The sequence shown here is derived from an EMBL/GenBank/DDBJ whole genome shotgun (WGS) entry which is preliminary data.</text>
</comment>
<sequence>MSKFNWIQIIERATVAERSWMGMACFSSVMGSSPHASEELSITKGQMDGAWQFEEWGDSSGAVFVIRAAVQSV</sequence>
<protein>
    <submittedName>
        <fullName evidence="1">Uncharacterized protein</fullName>
    </submittedName>
</protein>
<accession>A0A8X6RQ84</accession>
<dbReference type="Proteomes" id="UP000887159">
    <property type="component" value="Unassembled WGS sequence"/>
</dbReference>
<proteinExistence type="predicted"/>
<evidence type="ECO:0000313" key="2">
    <source>
        <dbReference type="Proteomes" id="UP000887159"/>
    </source>
</evidence>